<name>A0A4R4KLJ9_9BACT</name>
<dbReference type="OrthoDB" id="9814995at2"/>
<dbReference type="Pfam" id="PF13455">
    <property type="entry name" value="MUG113"/>
    <property type="match status" value="1"/>
</dbReference>
<dbReference type="Proteomes" id="UP000295706">
    <property type="component" value="Unassembled WGS sequence"/>
</dbReference>
<gene>
    <name evidence="2" type="ORF">EZE20_02090</name>
</gene>
<dbReference type="InterPro" id="IPR018306">
    <property type="entry name" value="Phage_T5_Orf172_DNA-bd"/>
</dbReference>
<protein>
    <submittedName>
        <fullName evidence="2">GIY-YIG nuclease family protein</fullName>
    </submittedName>
</protein>
<dbReference type="EMBL" id="SMJU01000001">
    <property type="protein sequence ID" value="TDB69148.1"/>
    <property type="molecule type" value="Genomic_DNA"/>
</dbReference>
<keyword evidence="3" id="KW-1185">Reference proteome</keyword>
<dbReference type="AlphaFoldDB" id="A0A4R4KLJ9"/>
<dbReference type="RefSeq" id="WP_132113955.1">
    <property type="nucleotide sequence ID" value="NZ_SMJU01000001.1"/>
</dbReference>
<comment type="caution">
    <text evidence="2">The sequence shown here is derived from an EMBL/GenBank/DDBJ whole genome shotgun (WGS) entry which is preliminary data.</text>
</comment>
<proteinExistence type="predicted"/>
<dbReference type="SMART" id="SM00974">
    <property type="entry name" value="T5orf172"/>
    <property type="match status" value="1"/>
</dbReference>
<evidence type="ECO:0000313" key="2">
    <source>
        <dbReference type="EMBL" id="TDB69148.1"/>
    </source>
</evidence>
<evidence type="ECO:0000259" key="1">
    <source>
        <dbReference type="SMART" id="SM00974"/>
    </source>
</evidence>
<reference evidence="2 3" key="1">
    <citation type="submission" date="2019-02" db="EMBL/GenBank/DDBJ databases">
        <title>Arundinibacter roseus gen. nov., sp. nov., a new member of the family Cytophagaceae.</title>
        <authorList>
            <person name="Szuroczki S."/>
            <person name="Khayer B."/>
            <person name="Sproer C."/>
            <person name="Toumi M."/>
            <person name="Szabo A."/>
            <person name="Felfoldi T."/>
            <person name="Schumann P."/>
            <person name="Toth E."/>
        </authorList>
    </citation>
    <scope>NUCLEOTIDE SEQUENCE [LARGE SCALE GENOMIC DNA]</scope>
    <source>
        <strain evidence="2 3">DMA-k-7a</strain>
    </source>
</reference>
<sequence>MDKDKLLRAIFENDPLGLLNIKPAGHPVRNEDERLVASFQEIVDFFEKHSRPPASGGGIQEHQLYTRLESLRKNPEKVAVLQKHDPHNLLQPEKKELTSLEDVLSDDILGLLNDDAGDLFDLRHVPKETTMPDYVGKRTVCEDFEQFVPLFTACQGDLKTGKRKLLPFRNEQQIEKGYFFVLKGILLYVADVGTREQDKGKVNARLRCIFENGTESDMLLRSLAAELYKDGRRVTEHQDRYLNGLRGIGPEDENTGFIYILKSQSQNQAIRSIQNLYKIGFTKMPVEDRIVQARQDPTFLMADVRIVMTYQCYNLNPQKLEQLLHSFFGNSCLNLDVFDQAGQRHTPREWFIAPLHIIEQAVHLILSGEIVHYRYDAEKEEIVGR</sequence>
<organism evidence="2 3">
    <name type="scientific">Arundinibacter roseus</name>
    <dbReference type="NCBI Taxonomy" id="2070510"/>
    <lineage>
        <taxon>Bacteria</taxon>
        <taxon>Pseudomonadati</taxon>
        <taxon>Bacteroidota</taxon>
        <taxon>Cytophagia</taxon>
        <taxon>Cytophagales</taxon>
        <taxon>Spirosomataceae</taxon>
        <taxon>Arundinibacter</taxon>
    </lineage>
</organism>
<accession>A0A4R4KLJ9</accession>
<evidence type="ECO:0000313" key="3">
    <source>
        <dbReference type="Proteomes" id="UP000295706"/>
    </source>
</evidence>
<feature type="domain" description="Bacteriophage T5 Orf172 DNA-binding" evidence="1">
    <location>
        <begin position="271"/>
        <end position="365"/>
    </location>
</feature>